<dbReference type="EnsemblMetazoa" id="ENSAATROPT006307">
    <property type="protein sequence ID" value="ENSAATROPP005737"/>
    <property type="gene ID" value="ENSAATROPG005103"/>
</dbReference>
<protein>
    <submittedName>
        <fullName evidence="1">Uncharacterized protein</fullName>
    </submittedName>
</protein>
<evidence type="ECO:0000313" key="1">
    <source>
        <dbReference type="EnsemblMetazoa" id="ENSAATROPP005737"/>
    </source>
</evidence>
<proteinExistence type="predicted"/>
<accession>A0AAG5D390</accession>
<sequence length="95" mass="11099">MQPCNMTQTRVPSCIWHILVRFFHAVRFLFYHILTLNEYYPSLQGLSFLYFLSARLNTITTNTIDHHHHPHHRTSMIGFTCTLSTSIYVSSLPSS</sequence>
<keyword evidence="2" id="KW-1185">Reference proteome</keyword>
<organism evidence="1 2">
    <name type="scientific">Anopheles atroparvus</name>
    <name type="common">European mosquito</name>
    <dbReference type="NCBI Taxonomy" id="41427"/>
    <lineage>
        <taxon>Eukaryota</taxon>
        <taxon>Metazoa</taxon>
        <taxon>Ecdysozoa</taxon>
        <taxon>Arthropoda</taxon>
        <taxon>Hexapoda</taxon>
        <taxon>Insecta</taxon>
        <taxon>Pterygota</taxon>
        <taxon>Neoptera</taxon>
        <taxon>Endopterygota</taxon>
        <taxon>Diptera</taxon>
        <taxon>Nematocera</taxon>
        <taxon>Culicoidea</taxon>
        <taxon>Culicidae</taxon>
        <taxon>Anophelinae</taxon>
        <taxon>Anopheles</taxon>
    </lineage>
</organism>
<dbReference type="AlphaFoldDB" id="A0AAG5D390"/>
<reference evidence="1" key="1">
    <citation type="submission" date="2024-04" db="UniProtKB">
        <authorList>
            <consortium name="EnsemblMetazoa"/>
        </authorList>
    </citation>
    <scope>IDENTIFICATION</scope>
    <source>
        <strain evidence="1">EBRO</strain>
    </source>
</reference>
<evidence type="ECO:0000313" key="2">
    <source>
        <dbReference type="Proteomes" id="UP000075880"/>
    </source>
</evidence>
<name>A0AAG5D390_ANOAO</name>
<dbReference type="Proteomes" id="UP000075880">
    <property type="component" value="Unassembled WGS sequence"/>
</dbReference>